<dbReference type="SUPFAM" id="SSF51126">
    <property type="entry name" value="Pectin lyase-like"/>
    <property type="match status" value="1"/>
</dbReference>
<dbReference type="STRING" id="1121959.SAMN02746009_01117"/>
<dbReference type="EMBL" id="FRAS01000003">
    <property type="protein sequence ID" value="SHK53404.1"/>
    <property type="molecule type" value="Genomic_DNA"/>
</dbReference>
<evidence type="ECO:0000313" key="3">
    <source>
        <dbReference type="EMBL" id="SHK53404.1"/>
    </source>
</evidence>
<protein>
    <recommendedName>
        <fullName evidence="5">Pectate lyase</fullName>
    </recommendedName>
</protein>
<dbReference type="Proteomes" id="UP000183947">
    <property type="component" value="Unassembled WGS sequence"/>
</dbReference>
<evidence type="ECO:0000256" key="1">
    <source>
        <dbReference type="ARBA" id="ARBA00022723"/>
    </source>
</evidence>
<dbReference type="PANTHER" id="PTHR42970:SF1">
    <property type="entry name" value="PECTATE LYASE C-RELATED"/>
    <property type="match status" value="1"/>
</dbReference>
<organism evidence="3 4">
    <name type="scientific">Hymenobacter psychrotolerans DSM 18569</name>
    <dbReference type="NCBI Taxonomy" id="1121959"/>
    <lineage>
        <taxon>Bacteria</taxon>
        <taxon>Pseudomonadati</taxon>
        <taxon>Bacteroidota</taxon>
        <taxon>Cytophagia</taxon>
        <taxon>Cytophagales</taxon>
        <taxon>Hymenobacteraceae</taxon>
        <taxon>Hymenobacter</taxon>
    </lineage>
</organism>
<dbReference type="GO" id="GO:0046872">
    <property type="term" value="F:metal ion binding"/>
    <property type="evidence" value="ECO:0007669"/>
    <property type="project" value="UniProtKB-KW"/>
</dbReference>
<name>A0A1M6T956_9BACT</name>
<accession>A0A1M6T956</accession>
<evidence type="ECO:0008006" key="5">
    <source>
        <dbReference type="Google" id="ProtNLM"/>
    </source>
</evidence>
<proteinExistence type="predicted"/>
<dbReference type="AlphaFoldDB" id="A0A1M6T956"/>
<dbReference type="InterPro" id="IPR052063">
    <property type="entry name" value="Polysaccharide_Lyase_1"/>
</dbReference>
<dbReference type="PANTHER" id="PTHR42970">
    <property type="entry name" value="PECTATE LYASE C-RELATED"/>
    <property type="match status" value="1"/>
</dbReference>
<evidence type="ECO:0000256" key="2">
    <source>
        <dbReference type="ARBA" id="ARBA00023180"/>
    </source>
</evidence>
<sequence length="198" mass="20333">MTPSVLSVWAAAAGLLLLTTGATRSGPPRPLAFPTAEGFGRYATGARGGAVYHVTTLADAGPGSLRDAVSQPGRTVVFDVGGLVRLQSPLLVSANLYLAGQTAPGDGITVYGDAVSFTNASNTVVRFLRFRMGHSGSPGKDAVPIASGHDLIFDHVSVSWGRDENFSVTEAATNVTLQNSLVAQGLHPHSAGGLIQPL</sequence>
<reference evidence="4" key="1">
    <citation type="submission" date="2016-11" db="EMBL/GenBank/DDBJ databases">
        <authorList>
            <person name="Varghese N."/>
            <person name="Submissions S."/>
        </authorList>
    </citation>
    <scope>NUCLEOTIDE SEQUENCE [LARGE SCALE GENOMIC DNA]</scope>
    <source>
        <strain evidence="4">DSM 18569</strain>
    </source>
</reference>
<dbReference type="InterPro" id="IPR011050">
    <property type="entry name" value="Pectin_lyase_fold/virulence"/>
</dbReference>
<gene>
    <name evidence="3" type="ORF">SAMN02746009_01117</name>
</gene>
<dbReference type="InterPro" id="IPR012334">
    <property type="entry name" value="Pectin_lyas_fold"/>
</dbReference>
<dbReference type="RefSeq" id="WP_211617585.1">
    <property type="nucleotide sequence ID" value="NZ_FRAS01000003.1"/>
</dbReference>
<keyword evidence="4" id="KW-1185">Reference proteome</keyword>
<keyword evidence="1" id="KW-0479">Metal-binding</keyword>
<keyword evidence="2" id="KW-0325">Glycoprotein</keyword>
<evidence type="ECO:0000313" key="4">
    <source>
        <dbReference type="Proteomes" id="UP000183947"/>
    </source>
</evidence>
<dbReference type="Gene3D" id="2.160.20.10">
    <property type="entry name" value="Single-stranded right-handed beta-helix, Pectin lyase-like"/>
    <property type="match status" value="1"/>
</dbReference>